<dbReference type="EMBL" id="CP003335">
    <property type="protein sequence ID" value="AFC70384.1"/>
    <property type="molecule type" value="Genomic_DNA"/>
</dbReference>
<geneLocation type="plasmid" evidence="1 2">
    <name>pMCE_1</name>
</geneLocation>
<dbReference type="HOGENOM" id="CLU_2883041_0_0_5"/>
<dbReference type="Proteomes" id="UP000008005">
    <property type="component" value="Plasmid pMCE_1"/>
</dbReference>
<evidence type="ECO:0000313" key="2">
    <source>
        <dbReference type="Proteomes" id="UP000008005"/>
    </source>
</evidence>
<proteinExistence type="predicted"/>
<keyword evidence="1" id="KW-0614">Plasmid</keyword>
<evidence type="ECO:0000313" key="1">
    <source>
        <dbReference type="EMBL" id="AFC70384.1"/>
    </source>
</evidence>
<protein>
    <submittedName>
        <fullName evidence="1">Uncharacterized protein</fullName>
    </submittedName>
</protein>
<name>H8K673_RICAG</name>
<organism evidence="1 2">
    <name type="scientific">Rickettsia amblyommatis (strain GAT-30V)</name>
    <name type="common">Rickettsia amblyommii</name>
    <dbReference type="NCBI Taxonomy" id="1105111"/>
    <lineage>
        <taxon>Bacteria</taxon>
        <taxon>Pseudomonadati</taxon>
        <taxon>Pseudomonadota</taxon>
        <taxon>Alphaproteobacteria</taxon>
        <taxon>Rickettsiales</taxon>
        <taxon>Rickettsiaceae</taxon>
        <taxon>Rickettsieae</taxon>
        <taxon>Rickettsia</taxon>
        <taxon>spotted fever group</taxon>
    </lineage>
</organism>
<reference evidence="2" key="1">
    <citation type="submission" date="2012-02" db="EMBL/GenBank/DDBJ databases">
        <title>Complete genome sequence of Candidatus Rickettsia amblyommii strain GAT-30V.</title>
        <authorList>
            <person name="Johnson S.L."/>
            <person name="Munk A.C."/>
            <person name="Han S."/>
            <person name="Bruce D.C."/>
            <person name="Dasch G.A."/>
        </authorList>
    </citation>
    <scope>NUCLEOTIDE SEQUENCE [LARGE SCALE GENOMIC DNA]</scope>
    <source>
        <strain evidence="2">GAT-30V</strain>
        <plasmid evidence="2">pMCE_1</plasmid>
    </source>
</reference>
<dbReference type="AlphaFoldDB" id="H8K673"/>
<accession>H8K673</accession>
<dbReference type="KEGG" id="ram:MCE_08275"/>
<sequence length="63" mass="6989">MVLDSITITAKLFDYGQEKILGYFGKAKVASANVKQNGPVIFEDSLDELTSNLYELGFKLSEK</sequence>
<gene>
    <name evidence="1" type="ordered locus">MCE_08275</name>
</gene>